<reference evidence="1" key="1">
    <citation type="submission" date="2014-11" db="EMBL/GenBank/DDBJ databases">
        <authorList>
            <person name="Amaro Gonzalez C."/>
        </authorList>
    </citation>
    <scope>NUCLEOTIDE SEQUENCE</scope>
</reference>
<reference evidence="1" key="2">
    <citation type="journal article" date="2015" name="Fish Shellfish Immunol.">
        <title>Early steps in the European eel (Anguilla anguilla)-Vibrio vulnificus interaction in the gills: Role of the RtxA13 toxin.</title>
        <authorList>
            <person name="Callol A."/>
            <person name="Pajuelo D."/>
            <person name="Ebbesson L."/>
            <person name="Teles M."/>
            <person name="MacKenzie S."/>
            <person name="Amaro C."/>
        </authorList>
    </citation>
    <scope>NUCLEOTIDE SEQUENCE</scope>
</reference>
<sequence>MLFFNSQSQSVLNLNHLKSTKNGR</sequence>
<proteinExistence type="predicted"/>
<protein>
    <submittedName>
        <fullName evidence="1">Uncharacterized protein</fullName>
    </submittedName>
</protein>
<dbReference type="EMBL" id="GBXM01106669">
    <property type="protein sequence ID" value="JAH01908.1"/>
    <property type="molecule type" value="Transcribed_RNA"/>
</dbReference>
<dbReference type="AlphaFoldDB" id="A0A0E9PDJ9"/>
<evidence type="ECO:0000313" key="1">
    <source>
        <dbReference type="EMBL" id="JAH01908.1"/>
    </source>
</evidence>
<name>A0A0E9PDJ9_ANGAN</name>
<organism evidence="1">
    <name type="scientific">Anguilla anguilla</name>
    <name type="common">European freshwater eel</name>
    <name type="synonym">Muraena anguilla</name>
    <dbReference type="NCBI Taxonomy" id="7936"/>
    <lineage>
        <taxon>Eukaryota</taxon>
        <taxon>Metazoa</taxon>
        <taxon>Chordata</taxon>
        <taxon>Craniata</taxon>
        <taxon>Vertebrata</taxon>
        <taxon>Euteleostomi</taxon>
        <taxon>Actinopterygii</taxon>
        <taxon>Neopterygii</taxon>
        <taxon>Teleostei</taxon>
        <taxon>Anguilliformes</taxon>
        <taxon>Anguillidae</taxon>
        <taxon>Anguilla</taxon>
    </lineage>
</organism>
<accession>A0A0E9PDJ9</accession>